<feature type="transmembrane region" description="Helical" evidence="1">
    <location>
        <begin position="39"/>
        <end position="62"/>
    </location>
</feature>
<keyword evidence="1" id="KW-0812">Transmembrane</keyword>
<organism evidence="2 3">
    <name type="scientific">Nitrospira defluvii</name>
    <dbReference type="NCBI Taxonomy" id="330214"/>
    <lineage>
        <taxon>Bacteria</taxon>
        <taxon>Pseudomonadati</taxon>
        <taxon>Nitrospirota</taxon>
        <taxon>Nitrospiria</taxon>
        <taxon>Nitrospirales</taxon>
        <taxon>Nitrospiraceae</taxon>
        <taxon>Nitrospira</taxon>
    </lineage>
</organism>
<dbReference type="RefSeq" id="WP_213040692.1">
    <property type="nucleotide sequence ID" value="NZ_CAJNBJ010000001.1"/>
</dbReference>
<dbReference type="EMBL" id="CAJNBJ010000001">
    <property type="protein sequence ID" value="CAE6703920.1"/>
    <property type="molecule type" value="Genomic_DNA"/>
</dbReference>
<evidence type="ECO:0000313" key="2">
    <source>
        <dbReference type="EMBL" id="CAE6703920.1"/>
    </source>
</evidence>
<keyword evidence="1" id="KW-1133">Transmembrane helix</keyword>
<keyword evidence="1" id="KW-0472">Membrane</keyword>
<reference evidence="2 3" key="1">
    <citation type="submission" date="2021-02" db="EMBL/GenBank/DDBJ databases">
        <authorList>
            <person name="Han P."/>
        </authorList>
    </citation>
    <scope>NUCLEOTIDE SEQUENCE [LARGE SCALE GENOMIC DNA]</scope>
    <source>
        <strain evidence="2">Candidatus Nitrospira sp. ZN2</strain>
    </source>
</reference>
<protein>
    <submittedName>
        <fullName evidence="2">Uncharacterized protein</fullName>
    </submittedName>
</protein>
<accession>A0ABM8QLL5</accession>
<gene>
    <name evidence="2" type="ORF">NSPZN2_10873</name>
</gene>
<evidence type="ECO:0000313" key="3">
    <source>
        <dbReference type="Proteomes" id="UP000675880"/>
    </source>
</evidence>
<evidence type="ECO:0000256" key="1">
    <source>
        <dbReference type="SAM" id="Phobius"/>
    </source>
</evidence>
<name>A0ABM8QLL5_9BACT</name>
<dbReference type="Proteomes" id="UP000675880">
    <property type="component" value="Unassembled WGS sequence"/>
</dbReference>
<proteinExistence type="predicted"/>
<keyword evidence="3" id="KW-1185">Reference proteome</keyword>
<comment type="caution">
    <text evidence="2">The sequence shown here is derived from an EMBL/GenBank/DDBJ whole genome shotgun (WGS) entry which is preliminary data.</text>
</comment>
<sequence length="66" mass="6939">MRSFLWWFSMGCLTTLAVLMVQGGMRDLVSGTNPSGSSGAILSMSTTIFGGGLLAGCLALILNRLR</sequence>